<evidence type="ECO:0000313" key="2">
    <source>
        <dbReference type="Proteomes" id="UP000297890"/>
    </source>
</evidence>
<protein>
    <submittedName>
        <fullName evidence="1">DUF883 family protein</fullName>
    </submittedName>
</protein>
<organism evidence="1 2">
    <name type="scientific">Candidatus Macondimonas diazotrophica</name>
    <dbReference type="NCBI Taxonomy" id="2305248"/>
    <lineage>
        <taxon>Bacteria</taxon>
        <taxon>Pseudomonadati</taxon>
        <taxon>Pseudomonadota</taxon>
        <taxon>Gammaproteobacteria</taxon>
        <taxon>Chromatiales</taxon>
        <taxon>Ectothiorhodospiraceae</taxon>
        <taxon>Candidatus Macondimonas</taxon>
    </lineage>
</organism>
<comment type="caution">
    <text evidence="1">The sequence shown here is derived from an EMBL/GenBank/DDBJ whole genome shotgun (WGS) entry which is preliminary data.</text>
</comment>
<dbReference type="AlphaFoldDB" id="A0A4Z0F6A7"/>
<name>A0A4Z0F6A7_9GAMM</name>
<reference evidence="1 2" key="1">
    <citation type="journal article" date="2019" name="ISME J.">
        <title>Candidatus Macondimonas diazotrophica, a novel gammaproteobacterial genus dominating crude-oil-contaminated coastal sediments.</title>
        <authorList>
            <person name="Karthikeyan S."/>
            <person name="Konstantinidis K."/>
        </authorList>
    </citation>
    <scope>NUCLEOTIDE SEQUENCE [LARGE SCALE GENOMIC DNA]</scope>
    <source>
        <strain evidence="1 2">KTK01</strain>
    </source>
</reference>
<gene>
    <name evidence="1" type="ORF">E4680_10760</name>
</gene>
<dbReference type="EMBL" id="SRIO01000015">
    <property type="protein sequence ID" value="TFZ81782.1"/>
    <property type="molecule type" value="Genomic_DNA"/>
</dbReference>
<dbReference type="RefSeq" id="WP_135282420.1">
    <property type="nucleotide sequence ID" value="NZ_SRIO01000015.1"/>
</dbReference>
<keyword evidence="2" id="KW-1185">Reference proteome</keyword>
<evidence type="ECO:0000313" key="1">
    <source>
        <dbReference type="EMBL" id="TFZ81782.1"/>
    </source>
</evidence>
<accession>A0A4Z0F6A7</accession>
<dbReference type="OrthoDB" id="5298386at2"/>
<dbReference type="Proteomes" id="UP000297890">
    <property type="component" value="Unassembled WGS sequence"/>
</dbReference>
<proteinExistence type="predicted"/>
<sequence>MFGQRKSMTDQARAKARKASQELNLDALDDLLDDFEAITMERLQSLRDSIRKRTDQLRWDDLRDNAQQEFNRASEQTGRYVRRHPWQAVGLAALVILAITSLKDRS</sequence>